<gene>
    <name evidence="1" type="ORF">C0081_02375</name>
</gene>
<sequence>MRATNPNHTGKTMDLTAAINRISEMSGQFSDPEILTIPHSNGEDKLSFVITRDAQGGMVTKDVTKDLERFDDHPLRREGTAVMGNLDSLIAHVNRFKTPESALFGERVGNNEVLKITGVIDYHDRVNKPEEDKCPDDLPMHPDANPQHCKHRVTHEFPLSDEIKAWTKVAKNPLDLLSFALFLEDNILDVLPLPDFLSSETEPESNSDKNLKELVYKLDGKPCGYRKLMELSKGIQINEGSKSQTFINKDTGEQQIGFESEHEDAEGNKLEVPNMFLIAIPIFEGGAVYRIPVRLRYRKNRGDLVWLIEPYQLDRYIKDAFTEACADAAGFTGLPLFFGQPET</sequence>
<keyword evidence="2" id="KW-1185">Reference proteome</keyword>
<comment type="caution">
    <text evidence="1">The sequence shown here is derived from an EMBL/GenBank/DDBJ whole genome shotgun (WGS) entry which is preliminary data.</text>
</comment>
<evidence type="ECO:0000313" key="1">
    <source>
        <dbReference type="EMBL" id="PLW79098.1"/>
    </source>
</evidence>
<dbReference type="EMBL" id="PKUQ01000001">
    <property type="protein sequence ID" value="PLW79098.1"/>
    <property type="molecule type" value="Genomic_DNA"/>
</dbReference>
<evidence type="ECO:0000313" key="2">
    <source>
        <dbReference type="Proteomes" id="UP000234881"/>
    </source>
</evidence>
<dbReference type="AlphaFoldDB" id="A0A2N5XXE6"/>
<evidence type="ECO:0008006" key="3">
    <source>
        <dbReference type="Google" id="ProtNLM"/>
    </source>
</evidence>
<name>A0A2N5XXE6_9HYPH</name>
<dbReference type="InterPro" id="IPR019276">
    <property type="entry name" value="DUF2303"/>
</dbReference>
<dbReference type="Proteomes" id="UP000234881">
    <property type="component" value="Unassembled WGS sequence"/>
</dbReference>
<proteinExistence type="predicted"/>
<organism evidence="1 2">
    <name type="scientific">Cohaesibacter celericrescens</name>
    <dbReference type="NCBI Taxonomy" id="2067669"/>
    <lineage>
        <taxon>Bacteria</taxon>
        <taxon>Pseudomonadati</taxon>
        <taxon>Pseudomonadota</taxon>
        <taxon>Alphaproteobacteria</taxon>
        <taxon>Hyphomicrobiales</taxon>
        <taxon>Cohaesibacteraceae</taxon>
    </lineage>
</organism>
<protein>
    <recommendedName>
        <fullName evidence="3">DUF2303 domain-containing protein</fullName>
    </recommendedName>
</protein>
<accession>A0A2N5XXE6</accession>
<dbReference type="RefSeq" id="WP_101532180.1">
    <property type="nucleotide sequence ID" value="NZ_PKUQ01000001.1"/>
</dbReference>
<dbReference type="Pfam" id="PF10065">
    <property type="entry name" value="DUF2303"/>
    <property type="match status" value="1"/>
</dbReference>
<reference evidence="1 2" key="1">
    <citation type="submission" date="2018-01" db="EMBL/GenBank/DDBJ databases">
        <title>The draft genome sequence of Cohaesibacter sp. H1304.</title>
        <authorList>
            <person name="Wang N.-N."/>
            <person name="Du Z.-J."/>
        </authorList>
    </citation>
    <scope>NUCLEOTIDE SEQUENCE [LARGE SCALE GENOMIC DNA]</scope>
    <source>
        <strain evidence="1 2">H1304</strain>
    </source>
</reference>
<dbReference type="OrthoDB" id="7346200at2"/>